<evidence type="ECO:0000313" key="2">
    <source>
        <dbReference type="EMBL" id="CAF5198675.1"/>
    </source>
</evidence>
<accession>A0A8S3IDJ5</accession>
<evidence type="ECO:0000313" key="3">
    <source>
        <dbReference type="Proteomes" id="UP000676336"/>
    </source>
</evidence>
<dbReference type="Gene3D" id="1.20.140.50">
    <property type="entry name" value="alix/aip1 like domains"/>
    <property type="match status" value="1"/>
</dbReference>
<dbReference type="AlphaFoldDB" id="A0A8S3IDJ5"/>
<gene>
    <name evidence="2" type="ORF">SMN809_LOCUS74867</name>
</gene>
<dbReference type="EMBL" id="CAJOBI010331142">
    <property type="protein sequence ID" value="CAF5198675.1"/>
    <property type="molecule type" value="Genomic_DNA"/>
</dbReference>
<protein>
    <submittedName>
        <fullName evidence="2">Uncharacterized protein</fullName>
    </submittedName>
</protein>
<keyword evidence="1" id="KW-0175">Coiled coil</keyword>
<proteinExistence type="predicted"/>
<reference evidence="2" key="1">
    <citation type="submission" date="2021-02" db="EMBL/GenBank/DDBJ databases">
        <authorList>
            <person name="Nowell W R."/>
        </authorList>
    </citation>
    <scope>NUCLEOTIDE SEQUENCE</scope>
</reference>
<feature type="coiled-coil region" evidence="1">
    <location>
        <begin position="26"/>
        <end position="69"/>
    </location>
</feature>
<organism evidence="2 3">
    <name type="scientific">Rotaria magnacalcarata</name>
    <dbReference type="NCBI Taxonomy" id="392030"/>
    <lineage>
        <taxon>Eukaryota</taxon>
        <taxon>Metazoa</taxon>
        <taxon>Spiralia</taxon>
        <taxon>Gnathifera</taxon>
        <taxon>Rotifera</taxon>
        <taxon>Eurotatoria</taxon>
        <taxon>Bdelloidea</taxon>
        <taxon>Philodinida</taxon>
        <taxon>Philodinidae</taxon>
        <taxon>Rotaria</taxon>
    </lineage>
</organism>
<comment type="caution">
    <text evidence="2">The sequence shown here is derived from an EMBL/GenBank/DDBJ whole genome shotgun (WGS) entry which is preliminary data.</text>
</comment>
<sequence length="105" mass="12274">MEYLVSNHVIRILKLDSQRYAVTEQTNEFEQLLETLEQDNDSMKSDKEYKDLQANLRTIREMLLQANESSTALQQHMTTIIEHLKILNSPLEQIEKTLPTIAELD</sequence>
<feature type="non-terminal residue" evidence="2">
    <location>
        <position position="1"/>
    </location>
</feature>
<dbReference type="Proteomes" id="UP000676336">
    <property type="component" value="Unassembled WGS sequence"/>
</dbReference>
<name>A0A8S3IDJ5_9BILA</name>
<evidence type="ECO:0000256" key="1">
    <source>
        <dbReference type="SAM" id="Coils"/>
    </source>
</evidence>